<proteinExistence type="predicted"/>
<accession>A0A0F7SH81</accession>
<feature type="transmembrane region" description="Helical" evidence="1">
    <location>
        <begin position="7"/>
        <end position="40"/>
    </location>
</feature>
<organism evidence="2">
    <name type="scientific">Phaffia rhodozyma</name>
    <name type="common">Yeast</name>
    <name type="synonym">Xanthophyllomyces dendrorhous</name>
    <dbReference type="NCBI Taxonomy" id="264483"/>
    <lineage>
        <taxon>Eukaryota</taxon>
        <taxon>Fungi</taxon>
        <taxon>Dikarya</taxon>
        <taxon>Basidiomycota</taxon>
        <taxon>Agaricomycotina</taxon>
        <taxon>Tremellomycetes</taxon>
        <taxon>Cystofilobasidiales</taxon>
        <taxon>Mrakiaceae</taxon>
        <taxon>Phaffia</taxon>
    </lineage>
</organism>
<protein>
    <submittedName>
        <fullName evidence="2">Uncharacterized protein</fullName>
    </submittedName>
</protein>
<evidence type="ECO:0000256" key="1">
    <source>
        <dbReference type="SAM" id="Phobius"/>
    </source>
</evidence>
<keyword evidence="1" id="KW-1133">Transmembrane helix</keyword>
<sequence length="95" mass="10756">MGIRFIVSIVVFSFLGYIACCVFTLASFFTTCLLLSFFVISGLQSLPVRFCSSYIRGLCVYVSARFLLLLIGYPRSLVFFFLLCSLMPMREGNTF</sequence>
<keyword evidence="1" id="KW-0812">Transmembrane</keyword>
<keyword evidence="1" id="KW-0472">Membrane</keyword>
<feature type="transmembrane region" description="Helical" evidence="1">
    <location>
        <begin position="60"/>
        <end position="83"/>
    </location>
</feature>
<reference evidence="2" key="1">
    <citation type="submission" date="2014-08" db="EMBL/GenBank/DDBJ databases">
        <authorList>
            <person name="Sharma Rahul"/>
            <person name="Thines Marco"/>
        </authorList>
    </citation>
    <scope>NUCLEOTIDE SEQUENCE</scope>
</reference>
<dbReference type="AlphaFoldDB" id="A0A0F7SH81"/>
<evidence type="ECO:0000313" key="2">
    <source>
        <dbReference type="EMBL" id="CDZ97123.1"/>
    </source>
</evidence>
<dbReference type="EMBL" id="LN483167">
    <property type="protein sequence ID" value="CDZ97123.1"/>
    <property type="molecule type" value="Genomic_DNA"/>
</dbReference>
<name>A0A0F7SH81_PHARH</name>